<protein>
    <recommendedName>
        <fullName evidence="13">Cytochrome p450</fullName>
    </recommendedName>
</protein>
<dbReference type="GO" id="GO:0020037">
    <property type="term" value="F:heme binding"/>
    <property type="evidence" value="ECO:0007669"/>
    <property type="project" value="InterPro"/>
</dbReference>
<dbReference type="PANTHER" id="PTHR47955:SF8">
    <property type="entry name" value="CYTOCHROME P450 71D11-LIKE"/>
    <property type="match status" value="1"/>
</dbReference>
<keyword evidence="6 8" id="KW-0408">Iron</keyword>
<dbReference type="InterPro" id="IPR036396">
    <property type="entry name" value="Cyt_P450_sf"/>
</dbReference>
<evidence type="ECO:0000313" key="12">
    <source>
        <dbReference type="Proteomes" id="UP001346149"/>
    </source>
</evidence>
<sequence>MDLLQPCNPILITFFLFILAILTILKRSNANHLNQKHPPGPWKLPLIGNLHNLVGSLPHYALQDLATKHGPLMHLWLGEVSTVIVSSAEVAREVMKTNDISFANRQPVMASKILAYDSTNIIFSPYSEYWRHLRKICSVELLSAKRVQSFWWIRDEEMSNVVERIAACVGSPVNLTEHIFSSAYSITARAAFGKKSRSHEQFIPLAAETARHASGFDVTDIFPSFTWLHLISRMKPQLEKLHHEIDGILEAIINDHWEARTSSNTTGEGSDTTADLIDVLLKFQEHMEDGFCLSTDNIKAVLLDIFIAGSETSATIVDWAMAEMIRRPKILVKAQAEVRRAFGQKGKVLAQDFPELKFMNSIIRETLRLHPAVPLIPRECRKSCKIDQFEIPAKTKVIVNALAIGRDPRYWDDPEAFDPERFLESPVDYKGNNFEYIPFGAGRRICPGMTFASVNMEFQLAMLLYHFDWKLPDGMKNEDLDMKESFGLSVKRKNDLYLTPTLYRPLQSTSEQ</sequence>
<dbReference type="Proteomes" id="UP001346149">
    <property type="component" value="Unassembled WGS sequence"/>
</dbReference>
<comment type="similarity">
    <text evidence="2 9">Belongs to the cytochrome P450 family.</text>
</comment>
<evidence type="ECO:0000256" key="8">
    <source>
        <dbReference type="PIRSR" id="PIRSR602401-1"/>
    </source>
</evidence>
<proteinExistence type="inferred from homology"/>
<reference evidence="11 12" key="1">
    <citation type="journal article" date="2023" name="Hortic Res">
        <title>Pangenome of water caltrop reveals structural variations and asymmetric subgenome divergence after allopolyploidization.</title>
        <authorList>
            <person name="Zhang X."/>
            <person name="Chen Y."/>
            <person name="Wang L."/>
            <person name="Yuan Y."/>
            <person name="Fang M."/>
            <person name="Shi L."/>
            <person name="Lu R."/>
            <person name="Comes H.P."/>
            <person name="Ma Y."/>
            <person name="Chen Y."/>
            <person name="Huang G."/>
            <person name="Zhou Y."/>
            <person name="Zheng Z."/>
            <person name="Qiu Y."/>
        </authorList>
    </citation>
    <scope>NUCLEOTIDE SEQUENCE [LARGE SCALE GENOMIC DNA]</scope>
    <source>
        <strain evidence="11">F231</strain>
    </source>
</reference>
<feature type="chain" id="PRO_5042874426" description="Cytochrome p450" evidence="10">
    <location>
        <begin position="31"/>
        <end position="512"/>
    </location>
</feature>
<feature type="signal peptide" evidence="10">
    <location>
        <begin position="1"/>
        <end position="30"/>
    </location>
</feature>
<dbReference type="EMBL" id="JAXQNO010000017">
    <property type="protein sequence ID" value="KAK4778466.1"/>
    <property type="molecule type" value="Genomic_DNA"/>
</dbReference>
<evidence type="ECO:0000256" key="5">
    <source>
        <dbReference type="ARBA" id="ARBA00023002"/>
    </source>
</evidence>
<dbReference type="FunFam" id="1.10.630.10:FF:000008">
    <property type="entry name" value="Cytochrome P450 71D8"/>
    <property type="match status" value="1"/>
</dbReference>
<keyword evidence="3 8" id="KW-0349">Heme</keyword>
<dbReference type="Gene3D" id="1.10.630.10">
    <property type="entry name" value="Cytochrome P450"/>
    <property type="match status" value="1"/>
</dbReference>
<evidence type="ECO:0000256" key="2">
    <source>
        <dbReference type="ARBA" id="ARBA00010617"/>
    </source>
</evidence>
<dbReference type="InterPro" id="IPR002401">
    <property type="entry name" value="Cyt_P450_E_grp-I"/>
</dbReference>
<dbReference type="InterPro" id="IPR017972">
    <property type="entry name" value="Cyt_P450_CS"/>
</dbReference>
<evidence type="ECO:0000256" key="9">
    <source>
        <dbReference type="RuleBase" id="RU000461"/>
    </source>
</evidence>
<dbReference type="CDD" id="cd11072">
    <property type="entry name" value="CYP71-like"/>
    <property type="match status" value="1"/>
</dbReference>
<keyword evidence="5 9" id="KW-0560">Oxidoreductase</keyword>
<evidence type="ECO:0000256" key="3">
    <source>
        <dbReference type="ARBA" id="ARBA00022617"/>
    </source>
</evidence>
<keyword evidence="7 9" id="KW-0503">Monooxygenase</keyword>
<dbReference type="AlphaFoldDB" id="A0AAN7L3T4"/>
<comment type="cofactor">
    <cofactor evidence="1 8">
        <name>heme</name>
        <dbReference type="ChEBI" id="CHEBI:30413"/>
    </cofactor>
</comment>
<dbReference type="PRINTS" id="PR00385">
    <property type="entry name" value="P450"/>
</dbReference>
<accession>A0AAN7L3T4</accession>
<evidence type="ECO:0000256" key="6">
    <source>
        <dbReference type="ARBA" id="ARBA00023004"/>
    </source>
</evidence>
<evidence type="ECO:0000313" key="11">
    <source>
        <dbReference type="EMBL" id="KAK4778466.1"/>
    </source>
</evidence>
<keyword evidence="10" id="KW-0732">Signal</keyword>
<keyword evidence="4 8" id="KW-0479">Metal-binding</keyword>
<dbReference type="PANTHER" id="PTHR47955">
    <property type="entry name" value="CYTOCHROME P450 FAMILY 71 PROTEIN"/>
    <property type="match status" value="1"/>
</dbReference>
<feature type="binding site" description="axial binding residue" evidence="8">
    <location>
        <position position="446"/>
    </location>
    <ligand>
        <name>heme</name>
        <dbReference type="ChEBI" id="CHEBI:30413"/>
    </ligand>
    <ligandPart>
        <name>Fe</name>
        <dbReference type="ChEBI" id="CHEBI:18248"/>
    </ligandPart>
</feature>
<dbReference type="PROSITE" id="PS00086">
    <property type="entry name" value="CYTOCHROME_P450"/>
    <property type="match status" value="1"/>
</dbReference>
<comment type="caution">
    <text evidence="11">The sequence shown here is derived from an EMBL/GenBank/DDBJ whole genome shotgun (WGS) entry which is preliminary data.</text>
</comment>
<evidence type="ECO:0000256" key="1">
    <source>
        <dbReference type="ARBA" id="ARBA00001971"/>
    </source>
</evidence>
<evidence type="ECO:0008006" key="13">
    <source>
        <dbReference type="Google" id="ProtNLM"/>
    </source>
</evidence>
<dbReference type="Pfam" id="PF00067">
    <property type="entry name" value="p450"/>
    <property type="match status" value="1"/>
</dbReference>
<dbReference type="GO" id="GO:0016705">
    <property type="term" value="F:oxidoreductase activity, acting on paired donors, with incorporation or reduction of molecular oxygen"/>
    <property type="evidence" value="ECO:0007669"/>
    <property type="project" value="InterPro"/>
</dbReference>
<evidence type="ECO:0000256" key="4">
    <source>
        <dbReference type="ARBA" id="ARBA00022723"/>
    </source>
</evidence>
<dbReference type="InterPro" id="IPR001128">
    <property type="entry name" value="Cyt_P450"/>
</dbReference>
<dbReference type="SUPFAM" id="SSF48264">
    <property type="entry name" value="Cytochrome P450"/>
    <property type="match status" value="1"/>
</dbReference>
<dbReference type="GO" id="GO:0005506">
    <property type="term" value="F:iron ion binding"/>
    <property type="evidence" value="ECO:0007669"/>
    <property type="project" value="InterPro"/>
</dbReference>
<keyword evidence="12" id="KW-1185">Reference proteome</keyword>
<name>A0AAN7L3T4_TRANT</name>
<evidence type="ECO:0000256" key="10">
    <source>
        <dbReference type="SAM" id="SignalP"/>
    </source>
</evidence>
<dbReference type="GO" id="GO:0004497">
    <property type="term" value="F:monooxygenase activity"/>
    <property type="evidence" value="ECO:0007669"/>
    <property type="project" value="UniProtKB-KW"/>
</dbReference>
<dbReference type="PRINTS" id="PR00463">
    <property type="entry name" value="EP450I"/>
</dbReference>
<gene>
    <name evidence="11" type="ORF">SAY86_005994</name>
</gene>
<organism evidence="11 12">
    <name type="scientific">Trapa natans</name>
    <name type="common">Water chestnut</name>
    <dbReference type="NCBI Taxonomy" id="22666"/>
    <lineage>
        <taxon>Eukaryota</taxon>
        <taxon>Viridiplantae</taxon>
        <taxon>Streptophyta</taxon>
        <taxon>Embryophyta</taxon>
        <taxon>Tracheophyta</taxon>
        <taxon>Spermatophyta</taxon>
        <taxon>Magnoliopsida</taxon>
        <taxon>eudicotyledons</taxon>
        <taxon>Gunneridae</taxon>
        <taxon>Pentapetalae</taxon>
        <taxon>rosids</taxon>
        <taxon>malvids</taxon>
        <taxon>Myrtales</taxon>
        <taxon>Lythraceae</taxon>
        <taxon>Trapa</taxon>
    </lineage>
</organism>
<evidence type="ECO:0000256" key="7">
    <source>
        <dbReference type="ARBA" id="ARBA00023033"/>
    </source>
</evidence>